<evidence type="ECO:0000256" key="3">
    <source>
        <dbReference type="ARBA" id="ARBA00022989"/>
    </source>
</evidence>
<accession>A0AAJ0BBC4</accession>
<protein>
    <recommendedName>
        <fullName evidence="8">Rhodopsin domain-containing protein</fullName>
    </recommendedName>
</protein>
<name>A0AAJ0BBC4_9PEZI</name>
<feature type="transmembrane region" description="Helical" evidence="7">
    <location>
        <begin position="17"/>
        <end position="36"/>
    </location>
</feature>
<comment type="similarity">
    <text evidence="5">Belongs to the SAT4 family.</text>
</comment>
<comment type="caution">
    <text evidence="9">The sequence shown here is derived from an EMBL/GenBank/DDBJ whole genome shotgun (WGS) entry which is preliminary data.</text>
</comment>
<evidence type="ECO:0000256" key="1">
    <source>
        <dbReference type="ARBA" id="ARBA00004141"/>
    </source>
</evidence>
<feature type="transmembrane region" description="Helical" evidence="7">
    <location>
        <begin position="246"/>
        <end position="265"/>
    </location>
</feature>
<dbReference type="PANTHER" id="PTHR33048:SF42">
    <property type="entry name" value="INTEGRAL MEMBRANE PROTEIN"/>
    <property type="match status" value="1"/>
</dbReference>
<sequence length="355" mass="38731">MDPAQLDHGTAGPQANAVAWTLTILAAAFLGMRIYCKHVGQRGGLWWDDWILISSGAVHLVACVLLSVMVAAGYGRHPWDVVEEPSLVVVMIRSTLTVTAAAWSKTAFGITMLRLGEGQLRWILWFVIVTLNIVSGLDAMMPWVACKPLVKSWSPEVDGTCMDRDVLTNLGYASGAYSAVVVFMLVMLMWPIIWKLRMPRKEKLGAGIAMSMGFIAGIMATVKTSALDKLETGDSYDAAHLSMLDSAEIAVTIMAASVPAMRVLFRDFQTSATKRLHGGPGNARHSAIADRQFASSRCTESRSNKGVDDDLKDDNSDRDILGCSDGKILRVDEIEVEYRSASEPDAYEMRPKTGN</sequence>
<organism evidence="9 10">
    <name type="scientific">Echria macrotheca</name>
    <dbReference type="NCBI Taxonomy" id="438768"/>
    <lineage>
        <taxon>Eukaryota</taxon>
        <taxon>Fungi</taxon>
        <taxon>Dikarya</taxon>
        <taxon>Ascomycota</taxon>
        <taxon>Pezizomycotina</taxon>
        <taxon>Sordariomycetes</taxon>
        <taxon>Sordariomycetidae</taxon>
        <taxon>Sordariales</taxon>
        <taxon>Schizotheciaceae</taxon>
        <taxon>Echria</taxon>
    </lineage>
</organism>
<keyword evidence="3 7" id="KW-1133">Transmembrane helix</keyword>
<feature type="transmembrane region" description="Helical" evidence="7">
    <location>
        <begin position="87"/>
        <end position="110"/>
    </location>
</feature>
<feature type="domain" description="Rhodopsin" evidence="8">
    <location>
        <begin position="32"/>
        <end position="266"/>
    </location>
</feature>
<evidence type="ECO:0000256" key="2">
    <source>
        <dbReference type="ARBA" id="ARBA00022692"/>
    </source>
</evidence>
<dbReference type="Proteomes" id="UP001239445">
    <property type="component" value="Unassembled WGS sequence"/>
</dbReference>
<dbReference type="Pfam" id="PF20684">
    <property type="entry name" value="Fung_rhodopsin"/>
    <property type="match status" value="1"/>
</dbReference>
<feature type="compositionally biased region" description="Basic and acidic residues" evidence="6">
    <location>
        <begin position="299"/>
        <end position="319"/>
    </location>
</feature>
<dbReference type="EMBL" id="MU839836">
    <property type="protein sequence ID" value="KAK1753918.1"/>
    <property type="molecule type" value="Genomic_DNA"/>
</dbReference>
<feature type="transmembrane region" description="Helical" evidence="7">
    <location>
        <begin position="172"/>
        <end position="192"/>
    </location>
</feature>
<keyword evidence="10" id="KW-1185">Reference proteome</keyword>
<feature type="transmembrane region" description="Helical" evidence="7">
    <location>
        <begin position="122"/>
        <end position="145"/>
    </location>
</feature>
<dbReference type="InterPro" id="IPR049326">
    <property type="entry name" value="Rhodopsin_dom_fungi"/>
</dbReference>
<feature type="region of interest" description="Disordered" evidence="6">
    <location>
        <begin position="293"/>
        <end position="319"/>
    </location>
</feature>
<reference evidence="9" key="1">
    <citation type="submission" date="2023-06" db="EMBL/GenBank/DDBJ databases">
        <title>Genome-scale phylogeny and comparative genomics of the fungal order Sordariales.</title>
        <authorList>
            <consortium name="Lawrence Berkeley National Laboratory"/>
            <person name="Hensen N."/>
            <person name="Bonometti L."/>
            <person name="Westerberg I."/>
            <person name="Brannstrom I.O."/>
            <person name="Guillou S."/>
            <person name="Cros-Aarteil S."/>
            <person name="Calhoun S."/>
            <person name="Haridas S."/>
            <person name="Kuo A."/>
            <person name="Mondo S."/>
            <person name="Pangilinan J."/>
            <person name="Riley R."/>
            <person name="Labutti K."/>
            <person name="Andreopoulos B."/>
            <person name="Lipzen A."/>
            <person name="Chen C."/>
            <person name="Yanf M."/>
            <person name="Daum C."/>
            <person name="Ng V."/>
            <person name="Clum A."/>
            <person name="Steindorff A."/>
            <person name="Ohm R."/>
            <person name="Martin F."/>
            <person name="Silar P."/>
            <person name="Natvig D."/>
            <person name="Lalanne C."/>
            <person name="Gautier V."/>
            <person name="Ament-Velasquez S.L."/>
            <person name="Kruys A."/>
            <person name="Hutchinson M.I."/>
            <person name="Powell A.J."/>
            <person name="Barry K."/>
            <person name="Miller A.N."/>
            <person name="Grigoriev I.V."/>
            <person name="Debuchy R."/>
            <person name="Gladieux P."/>
            <person name="Thoren M.H."/>
            <person name="Johannesson H."/>
        </authorList>
    </citation>
    <scope>NUCLEOTIDE SEQUENCE</scope>
    <source>
        <strain evidence="9">PSN4</strain>
    </source>
</reference>
<evidence type="ECO:0000256" key="7">
    <source>
        <dbReference type="SAM" id="Phobius"/>
    </source>
</evidence>
<evidence type="ECO:0000256" key="5">
    <source>
        <dbReference type="ARBA" id="ARBA00038359"/>
    </source>
</evidence>
<dbReference type="InterPro" id="IPR052337">
    <property type="entry name" value="SAT4-like"/>
</dbReference>
<feature type="transmembrane region" description="Helical" evidence="7">
    <location>
        <begin position="204"/>
        <end position="226"/>
    </location>
</feature>
<evidence type="ECO:0000313" key="10">
    <source>
        <dbReference type="Proteomes" id="UP001239445"/>
    </source>
</evidence>
<evidence type="ECO:0000256" key="4">
    <source>
        <dbReference type="ARBA" id="ARBA00023136"/>
    </source>
</evidence>
<keyword evidence="4 7" id="KW-0472">Membrane</keyword>
<keyword evidence="2 7" id="KW-0812">Transmembrane</keyword>
<comment type="subcellular location">
    <subcellularLocation>
        <location evidence="1">Membrane</location>
        <topology evidence="1">Multi-pass membrane protein</topology>
    </subcellularLocation>
</comment>
<dbReference type="PANTHER" id="PTHR33048">
    <property type="entry name" value="PTH11-LIKE INTEGRAL MEMBRANE PROTEIN (AFU_ORTHOLOGUE AFUA_5G11245)"/>
    <property type="match status" value="1"/>
</dbReference>
<evidence type="ECO:0000256" key="6">
    <source>
        <dbReference type="SAM" id="MobiDB-lite"/>
    </source>
</evidence>
<dbReference type="AlphaFoldDB" id="A0AAJ0BBC4"/>
<evidence type="ECO:0000313" key="9">
    <source>
        <dbReference type="EMBL" id="KAK1753918.1"/>
    </source>
</evidence>
<gene>
    <name evidence="9" type="ORF">QBC47DRAFT_302551</name>
</gene>
<feature type="transmembrane region" description="Helical" evidence="7">
    <location>
        <begin position="57"/>
        <end position="75"/>
    </location>
</feature>
<evidence type="ECO:0000259" key="8">
    <source>
        <dbReference type="Pfam" id="PF20684"/>
    </source>
</evidence>
<dbReference type="GO" id="GO:0016020">
    <property type="term" value="C:membrane"/>
    <property type="evidence" value="ECO:0007669"/>
    <property type="project" value="UniProtKB-SubCell"/>
</dbReference>
<proteinExistence type="inferred from homology"/>